<dbReference type="Pfam" id="PF00295">
    <property type="entry name" value="Glyco_hydro_28"/>
    <property type="match status" value="1"/>
</dbReference>
<dbReference type="AlphaFoldDB" id="A0A8K0R1N0"/>
<evidence type="ECO:0000256" key="3">
    <source>
        <dbReference type="ARBA" id="ARBA00022525"/>
    </source>
</evidence>
<keyword evidence="7" id="KW-0325">Glycoprotein</keyword>
<evidence type="ECO:0000256" key="2">
    <source>
        <dbReference type="ARBA" id="ARBA00008834"/>
    </source>
</evidence>
<keyword evidence="5 10" id="KW-0378">Hydrolase</keyword>
<proteinExistence type="inferred from homology"/>
<comment type="subcellular location">
    <subcellularLocation>
        <location evidence="1">Secreted</location>
    </subcellularLocation>
</comment>
<evidence type="ECO:0000256" key="4">
    <source>
        <dbReference type="ARBA" id="ARBA00022729"/>
    </source>
</evidence>
<sequence length="443" mass="46936">MHFSSLLVSILPLLPLTLAQLSGRVGPLTTHASKSAKKTCNVLSYGAKADKSTDIGPPLLAAFNACKTGGTVVVPAGDYAMATWVTFQGGNAWALQLDGTIYRTGTAAGNMLSVRRSSDFEMFSSNGKGAVQGNGYLDHKNGNRNGARILRLEMVDNFSVHDIILVDAPMFHFVMATVTNGEAYNMAIRGADWGGLDGVDVFGTNIWIHDIMVTNKDECVTVKSPSSNILIENIYCNSSGGCAMGSLGVSTAISKVIYRNIYTWKSNQMMMIKSNGGSGYVEDVVFENFIGHGNAWSLDIDQYWSSMKTLDGDGVKLSNLTFNNWKGTVANGAQRGPVKVVCADKAPCTDITISDLSMWTETGSKNTYQCRSGYGKGFCLKPGTGASYAASTSTQTVAPTGYAAPTMAGDLKTAFGTVSSIPIPTIPASFYPGVAPVSKLAGQ</sequence>
<keyword evidence="9" id="KW-0961">Cell wall biogenesis/degradation</keyword>
<feature type="chain" id="PRO_5035481283" evidence="11">
    <location>
        <begin position="20"/>
        <end position="443"/>
    </location>
</feature>
<evidence type="ECO:0000256" key="6">
    <source>
        <dbReference type="ARBA" id="ARBA00023157"/>
    </source>
</evidence>
<evidence type="ECO:0000313" key="13">
    <source>
        <dbReference type="Proteomes" id="UP000813461"/>
    </source>
</evidence>
<evidence type="ECO:0000256" key="1">
    <source>
        <dbReference type="ARBA" id="ARBA00004613"/>
    </source>
</evidence>
<evidence type="ECO:0000256" key="11">
    <source>
        <dbReference type="SAM" id="SignalP"/>
    </source>
</evidence>
<evidence type="ECO:0000256" key="7">
    <source>
        <dbReference type="ARBA" id="ARBA00023180"/>
    </source>
</evidence>
<dbReference type="InterPro" id="IPR011050">
    <property type="entry name" value="Pectin_lyase_fold/virulence"/>
</dbReference>
<dbReference type="PANTHER" id="PTHR31736:SF19">
    <property type="entry name" value="PECTIN LYASE SUPERFAMILY PROTEIN-RELATED"/>
    <property type="match status" value="1"/>
</dbReference>
<protein>
    <submittedName>
        <fullName evidence="12">Pectin lyase fold/virulence factor</fullName>
    </submittedName>
</protein>
<gene>
    <name evidence="12" type="ORF">FB567DRAFT_125637</name>
</gene>
<keyword evidence="8 10" id="KW-0326">Glycosidase</keyword>
<evidence type="ECO:0000256" key="10">
    <source>
        <dbReference type="RuleBase" id="RU361169"/>
    </source>
</evidence>
<dbReference type="OrthoDB" id="2268901at2759"/>
<reference evidence="12" key="1">
    <citation type="journal article" date="2021" name="Nat. Commun.">
        <title>Genetic determinants of endophytism in the Arabidopsis root mycobiome.</title>
        <authorList>
            <person name="Mesny F."/>
            <person name="Miyauchi S."/>
            <person name="Thiergart T."/>
            <person name="Pickel B."/>
            <person name="Atanasova L."/>
            <person name="Karlsson M."/>
            <person name="Huettel B."/>
            <person name="Barry K.W."/>
            <person name="Haridas S."/>
            <person name="Chen C."/>
            <person name="Bauer D."/>
            <person name="Andreopoulos W."/>
            <person name="Pangilinan J."/>
            <person name="LaButti K."/>
            <person name="Riley R."/>
            <person name="Lipzen A."/>
            <person name="Clum A."/>
            <person name="Drula E."/>
            <person name="Henrissat B."/>
            <person name="Kohler A."/>
            <person name="Grigoriev I.V."/>
            <person name="Martin F.M."/>
            <person name="Hacquard S."/>
        </authorList>
    </citation>
    <scope>NUCLEOTIDE SEQUENCE</scope>
    <source>
        <strain evidence="12">MPI-SDFR-AT-0120</strain>
    </source>
</reference>
<keyword evidence="12" id="KW-0456">Lyase</keyword>
<dbReference type="GO" id="GO:0004650">
    <property type="term" value="F:polygalacturonase activity"/>
    <property type="evidence" value="ECO:0007669"/>
    <property type="project" value="InterPro"/>
</dbReference>
<dbReference type="Gene3D" id="2.160.20.10">
    <property type="entry name" value="Single-stranded right-handed beta-helix, Pectin lyase-like"/>
    <property type="match status" value="1"/>
</dbReference>
<evidence type="ECO:0000256" key="9">
    <source>
        <dbReference type="ARBA" id="ARBA00023316"/>
    </source>
</evidence>
<keyword evidence="3" id="KW-0964">Secreted</keyword>
<comment type="caution">
    <text evidence="12">The sequence shown here is derived from an EMBL/GenBank/DDBJ whole genome shotgun (WGS) entry which is preliminary data.</text>
</comment>
<dbReference type="EMBL" id="JAGMVJ010000016">
    <property type="protein sequence ID" value="KAH7079586.1"/>
    <property type="molecule type" value="Genomic_DNA"/>
</dbReference>
<dbReference type="InterPro" id="IPR012334">
    <property type="entry name" value="Pectin_lyas_fold"/>
</dbReference>
<accession>A0A8K0R1N0</accession>
<dbReference type="PANTHER" id="PTHR31736">
    <property type="match status" value="1"/>
</dbReference>
<keyword evidence="4 11" id="KW-0732">Signal</keyword>
<dbReference type="GO" id="GO:0005576">
    <property type="term" value="C:extracellular region"/>
    <property type="evidence" value="ECO:0007669"/>
    <property type="project" value="UniProtKB-SubCell"/>
</dbReference>
<evidence type="ECO:0000256" key="5">
    <source>
        <dbReference type="ARBA" id="ARBA00022801"/>
    </source>
</evidence>
<dbReference type="Proteomes" id="UP000813461">
    <property type="component" value="Unassembled WGS sequence"/>
</dbReference>
<keyword evidence="13" id="KW-1185">Reference proteome</keyword>
<organism evidence="12 13">
    <name type="scientific">Paraphoma chrysanthemicola</name>
    <dbReference type="NCBI Taxonomy" id="798071"/>
    <lineage>
        <taxon>Eukaryota</taxon>
        <taxon>Fungi</taxon>
        <taxon>Dikarya</taxon>
        <taxon>Ascomycota</taxon>
        <taxon>Pezizomycotina</taxon>
        <taxon>Dothideomycetes</taxon>
        <taxon>Pleosporomycetidae</taxon>
        <taxon>Pleosporales</taxon>
        <taxon>Pleosporineae</taxon>
        <taxon>Phaeosphaeriaceae</taxon>
        <taxon>Paraphoma</taxon>
    </lineage>
</organism>
<name>A0A8K0R1N0_9PLEO</name>
<dbReference type="GO" id="GO:0071555">
    <property type="term" value="P:cell wall organization"/>
    <property type="evidence" value="ECO:0007669"/>
    <property type="project" value="UniProtKB-KW"/>
</dbReference>
<dbReference type="GO" id="GO:0046576">
    <property type="term" value="F:rhamnogalacturonan alpha-L-rhamnopyranosyl-(1-&gt;4)-alpha-D-galactopyranosyluronide lyase activity"/>
    <property type="evidence" value="ECO:0007669"/>
    <property type="project" value="UniProtKB-ARBA"/>
</dbReference>
<feature type="signal peptide" evidence="11">
    <location>
        <begin position="1"/>
        <end position="19"/>
    </location>
</feature>
<evidence type="ECO:0000256" key="8">
    <source>
        <dbReference type="ARBA" id="ARBA00023295"/>
    </source>
</evidence>
<evidence type="ECO:0000313" key="12">
    <source>
        <dbReference type="EMBL" id="KAH7079586.1"/>
    </source>
</evidence>
<keyword evidence="6" id="KW-1015">Disulfide bond</keyword>
<dbReference type="InterPro" id="IPR000743">
    <property type="entry name" value="Glyco_hydro_28"/>
</dbReference>
<comment type="similarity">
    <text evidence="2 10">Belongs to the glycosyl hydrolase 28 family.</text>
</comment>
<dbReference type="GO" id="GO:0005975">
    <property type="term" value="P:carbohydrate metabolic process"/>
    <property type="evidence" value="ECO:0007669"/>
    <property type="project" value="InterPro"/>
</dbReference>
<dbReference type="SUPFAM" id="SSF51126">
    <property type="entry name" value="Pectin lyase-like"/>
    <property type="match status" value="1"/>
</dbReference>